<dbReference type="SUPFAM" id="SSF55811">
    <property type="entry name" value="Nudix"/>
    <property type="match status" value="1"/>
</dbReference>
<proteinExistence type="predicted"/>
<dbReference type="CDD" id="cd04692">
    <property type="entry name" value="NUDIX_Hydrolase"/>
    <property type="match status" value="1"/>
</dbReference>
<evidence type="ECO:0000313" key="2">
    <source>
        <dbReference type="Proteomes" id="UP000076510"/>
    </source>
</evidence>
<sequence>MKEKEMLSIFNDQYERIGKADREDVHSKGYWHETFHCWVAFHDQGRDIVYFQLRSMDKGDFPGLLDITAAGHLLDHEAVSDGIREVYEELGLTLAFEDLHPLGALKEELIDGPLIDREWANVFLLKQHVPFEAFQLQEEEVAGIFAAGLDDVEKLIEGEKDSIPVDGFRIRKGKKEFISSKVALNAFVPHEASYMVQVIDRIRDRLRG</sequence>
<name>A0A0J5VDL4_9BACI</name>
<dbReference type="GO" id="GO:0003824">
    <property type="term" value="F:catalytic activity"/>
    <property type="evidence" value="ECO:0007669"/>
    <property type="project" value="UniProtKB-ARBA"/>
</dbReference>
<dbReference type="PANTHER" id="PTHR10885:SF0">
    <property type="entry name" value="ISOPENTENYL-DIPHOSPHATE DELTA-ISOMERASE"/>
    <property type="match status" value="1"/>
</dbReference>
<dbReference type="Proteomes" id="UP000076510">
    <property type="component" value="Unassembled WGS sequence"/>
</dbReference>
<dbReference type="RefSeq" id="WP_048003922.1">
    <property type="nucleotide sequence ID" value="NZ_CP047095.1"/>
</dbReference>
<accession>A0A0J5VDL4</accession>
<dbReference type="InterPro" id="IPR015797">
    <property type="entry name" value="NUDIX_hydrolase-like_dom_sf"/>
</dbReference>
<comment type="caution">
    <text evidence="1">The sequence shown here is derived from an EMBL/GenBank/DDBJ whole genome shotgun (WGS) entry which is preliminary data.</text>
</comment>
<reference evidence="2" key="1">
    <citation type="submission" date="2016-01" db="EMBL/GenBank/DDBJ databases">
        <title>Whole genome sequencing of Bhargavaea cecembensis T14.</title>
        <authorList>
            <person name="Hong K.W."/>
        </authorList>
    </citation>
    <scope>NUCLEOTIDE SEQUENCE [LARGE SCALE GENOMIC DNA]</scope>
    <source>
        <strain evidence="2">M19</strain>
    </source>
</reference>
<dbReference type="PANTHER" id="PTHR10885">
    <property type="entry name" value="ISOPENTENYL-DIPHOSPHATE DELTA-ISOMERASE"/>
    <property type="match status" value="1"/>
</dbReference>
<protein>
    <submittedName>
        <fullName evidence="1">Uncharacterized protein</fullName>
    </submittedName>
</protein>
<dbReference type="AlphaFoldDB" id="A0A0J5VDL4"/>
<dbReference type="OrthoDB" id="9780586at2"/>
<dbReference type="Gene3D" id="3.90.79.10">
    <property type="entry name" value="Nucleoside Triphosphate Pyrophosphohydrolase"/>
    <property type="match status" value="1"/>
</dbReference>
<dbReference type="EMBL" id="LQQY01000012">
    <property type="protein sequence ID" value="KZE49950.1"/>
    <property type="molecule type" value="Genomic_DNA"/>
</dbReference>
<evidence type="ECO:0000313" key="1">
    <source>
        <dbReference type="EMBL" id="KZE49950.1"/>
    </source>
</evidence>
<organism evidence="1 2">
    <name type="scientific">Rossellomorea marisflavi</name>
    <dbReference type="NCBI Taxonomy" id="189381"/>
    <lineage>
        <taxon>Bacteria</taxon>
        <taxon>Bacillati</taxon>
        <taxon>Bacillota</taxon>
        <taxon>Bacilli</taxon>
        <taxon>Bacillales</taxon>
        <taxon>Bacillaceae</taxon>
        <taxon>Rossellomorea</taxon>
    </lineage>
</organism>
<gene>
    <name evidence="1" type="ORF">AV649_02665</name>
</gene>
<dbReference type="PATRIC" id="fig|189381.10.peg.4455"/>